<proteinExistence type="predicted"/>
<reference evidence="1" key="2">
    <citation type="journal article" date="2015" name="Data Brief">
        <title>Shoot transcriptome of the giant reed, Arundo donax.</title>
        <authorList>
            <person name="Barrero R.A."/>
            <person name="Guerrero F.D."/>
            <person name="Moolhuijzen P."/>
            <person name="Goolsby J.A."/>
            <person name="Tidwell J."/>
            <person name="Bellgard S.E."/>
            <person name="Bellgard M.I."/>
        </authorList>
    </citation>
    <scope>NUCLEOTIDE SEQUENCE</scope>
    <source>
        <tissue evidence="1">Shoot tissue taken approximately 20 cm above the soil surface</tissue>
    </source>
</reference>
<protein>
    <submittedName>
        <fullName evidence="1">Uncharacterized protein</fullName>
    </submittedName>
</protein>
<reference evidence="1" key="1">
    <citation type="submission" date="2014-09" db="EMBL/GenBank/DDBJ databases">
        <authorList>
            <person name="Magalhaes I.L.F."/>
            <person name="Oliveira U."/>
            <person name="Santos F.R."/>
            <person name="Vidigal T.H.D.A."/>
            <person name="Brescovit A.D."/>
            <person name="Santos A.J."/>
        </authorList>
    </citation>
    <scope>NUCLEOTIDE SEQUENCE</scope>
    <source>
        <tissue evidence="1">Shoot tissue taken approximately 20 cm above the soil surface</tissue>
    </source>
</reference>
<dbReference type="EMBL" id="GBRH01266453">
    <property type="protein sequence ID" value="JAD31442.1"/>
    <property type="molecule type" value="Transcribed_RNA"/>
</dbReference>
<dbReference type="AlphaFoldDB" id="A0A0A8Z9A4"/>
<evidence type="ECO:0000313" key="1">
    <source>
        <dbReference type="EMBL" id="JAD31442.1"/>
    </source>
</evidence>
<name>A0A0A8Z9A4_ARUDO</name>
<accession>A0A0A8Z9A4</accession>
<sequence length="29" mass="3443">MEPEHSNLLKDFLRTQTWGKIICFHTLSP</sequence>
<organism evidence="1">
    <name type="scientific">Arundo donax</name>
    <name type="common">Giant reed</name>
    <name type="synonym">Donax arundinaceus</name>
    <dbReference type="NCBI Taxonomy" id="35708"/>
    <lineage>
        <taxon>Eukaryota</taxon>
        <taxon>Viridiplantae</taxon>
        <taxon>Streptophyta</taxon>
        <taxon>Embryophyta</taxon>
        <taxon>Tracheophyta</taxon>
        <taxon>Spermatophyta</taxon>
        <taxon>Magnoliopsida</taxon>
        <taxon>Liliopsida</taxon>
        <taxon>Poales</taxon>
        <taxon>Poaceae</taxon>
        <taxon>PACMAD clade</taxon>
        <taxon>Arundinoideae</taxon>
        <taxon>Arundineae</taxon>
        <taxon>Arundo</taxon>
    </lineage>
</organism>